<gene>
    <name evidence="2" type="ORF">A2633_01170</name>
</gene>
<dbReference type="PANTHER" id="PTHR42250">
    <property type="entry name" value="ASCH DOMAIN-CONTAINING PROTEIN"/>
    <property type="match status" value="1"/>
</dbReference>
<feature type="domain" description="ASCH" evidence="1">
    <location>
        <begin position="4"/>
        <end position="107"/>
    </location>
</feature>
<organism evidence="2 3">
    <name type="scientific">Candidatus Sungbacteria bacterium RIFCSPHIGHO2_01_FULL_47_32</name>
    <dbReference type="NCBI Taxonomy" id="1802264"/>
    <lineage>
        <taxon>Bacteria</taxon>
        <taxon>Candidatus Sungiibacteriota</taxon>
    </lineage>
</organism>
<sequence length="109" mass="12673">MKTLKFAHQFVPLIVSGEKTSTWRLFDDKNLKEGDELLLVDKETDENFAKAEIVSMKEKKLAEIEGADYEGHEMYKNKEKMYEALRGYYGKEAGPDTTVKIIKFRLFSK</sequence>
<dbReference type="Proteomes" id="UP000177152">
    <property type="component" value="Unassembled WGS sequence"/>
</dbReference>
<dbReference type="SMART" id="SM01022">
    <property type="entry name" value="ASCH"/>
    <property type="match status" value="1"/>
</dbReference>
<dbReference type="Gene3D" id="2.30.130.30">
    <property type="entry name" value="Hypothetical protein"/>
    <property type="match status" value="1"/>
</dbReference>
<comment type="caution">
    <text evidence="2">The sequence shown here is derived from an EMBL/GenBank/DDBJ whole genome shotgun (WGS) entry which is preliminary data.</text>
</comment>
<dbReference type="Pfam" id="PF04266">
    <property type="entry name" value="ASCH"/>
    <property type="match status" value="1"/>
</dbReference>
<dbReference type="InterPro" id="IPR007374">
    <property type="entry name" value="ASCH_domain"/>
</dbReference>
<dbReference type="PANTHER" id="PTHR42250:SF1">
    <property type="entry name" value="ASCH DOMAIN-CONTAINING PROTEIN"/>
    <property type="match status" value="1"/>
</dbReference>
<evidence type="ECO:0000313" key="3">
    <source>
        <dbReference type="Proteomes" id="UP000177152"/>
    </source>
</evidence>
<proteinExistence type="predicted"/>
<dbReference type="SUPFAM" id="SSF88697">
    <property type="entry name" value="PUA domain-like"/>
    <property type="match status" value="1"/>
</dbReference>
<evidence type="ECO:0000313" key="2">
    <source>
        <dbReference type="EMBL" id="OGZ94611.1"/>
    </source>
</evidence>
<dbReference type="InterPro" id="IPR015947">
    <property type="entry name" value="PUA-like_sf"/>
</dbReference>
<accession>A0A1G2K7R5</accession>
<name>A0A1G2K7R5_9BACT</name>
<dbReference type="AlphaFoldDB" id="A0A1G2K7R5"/>
<evidence type="ECO:0000259" key="1">
    <source>
        <dbReference type="SMART" id="SM01022"/>
    </source>
</evidence>
<reference evidence="2 3" key="1">
    <citation type="journal article" date="2016" name="Nat. Commun.">
        <title>Thousands of microbial genomes shed light on interconnected biogeochemical processes in an aquifer system.</title>
        <authorList>
            <person name="Anantharaman K."/>
            <person name="Brown C.T."/>
            <person name="Hug L.A."/>
            <person name="Sharon I."/>
            <person name="Castelle C.J."/>
            <person name="Probst A.J."/>
            <person name="Thomas B.C."/>
            <person name="Singh A."/>
            <person name="Wilkins M.J."/>
            <person name="Karaoz U."/>
            <person name="Brodie E.L."/>
            <person name="Williams K.H."/>
            <person name="Hubbard S.S."/>
            <person name="Banfield J.F."/>
        </authorList>
    </citation>
    <scope>NUCLEOTIDE SEQUENCE [LARGE SCALE GENOMIC DNA]</scope>
</reference>
<dbReference type="EMBL" id="MHQC01000032">
    <property type="protein sequence ID" value="OGZ94611.1"/>
    <property type="molecule type" value="Genomic_DNA"/>
</dbReference>
<protein>
    <recommendedName>
        <fullName evidence="1">ASCH domain-containing protein</fullName>
    </recommendedName>
</protein>